<reference evidence="1 2" key="1">
    <citation type="submission" date="2023-12" db="EMBL/GenBank/DDBJ databases">
        <authorList>
            <person name="Manesh M.J.H."/>
            <person name="Bing R.G."/>
            <person name="Willard D.J."/>
            <person name="Kelly R.M."/>
        </authorList>
    </citation>
    <scope>NUCLEOTIDE SEQUENCE [LARGE SCALE GENOMIC DNA]</scope>
    <source>
        <strain evidence="1 2">DSM 8977</strain>
    </source>
</reference>
<protein>
    <submittedName>
        <fullName evidence="1">DUF2791 family P-loop domain-containing protein</fullName>
    </submittedName>
</protein>
<evidence type="ECO:0000313" key="1">
    <source>
        <dbReference type="EMBL" id="WPX07809.1"/>
    </source>
</evidence>
<dbReference type="Pfam" id="PF10923">
    <property type="entry name" value="BrxC_BrxD"/>
    <property type="match status" value="1"/>
</dbReference>
<evidence type="ECO:0000313" key="2">
    <source>
        <dbReference type="Proteomes" id="UP001322744"/>
    </source>
</evidence>
<sequence>MRKMIKEDKTFIKLRVLESLRFGLVPEYYIDKLTIGFERIEEVTKKILKKCESFLPVGFQVCGEYGCGKSHTLSVMRYIARKEGFITLKAEVDGESISLANPLKLMNVLLLSIQDNGIYSDYPWTSLFLKALLLKNSNFGKLKNFDTIQRYLNVTSALADTNLLEEYSHFVESLFLCSDEVSATDVNKMLANVLRYSGYYDLKLKTPISRKVDERYLDFIETLAGIAILVSAAGYKGLMVTIDEYEVERIKNPSNYKIVQDALRIIGRYLNGNINIPKSPLCIVFAAINQGGEKGDPDITRYISTTHESIFEVSKWADYQKIELLKKLHSLYCETYQLRTEFSLNTGENLTKLIESKLPDNESRQIRSVIKWYLSLMDMKYGPPQKVGDLQNGQ</sequence>
<organism evidence="1 2">
    <name type="scientific">Anaerocellum danielii</name>
    <dbReference type="NCBI Taxonomy" id="1387557"/>
    <lineage>
        <taxon>Bacteria</taxon>
        <taxon>Bacillati</taxon>
        <taxon>Bacillota</taxon>
        <taxon>Bacillota incertae sedis</taxon>
        <taxon>Caldicellulosiruptorales</taxon>
        <taxon>Caldicellulosiruptoraceae</taxon>
        <taxon>Anaerocellum</taxon>
    </lineage>
</organism>
<gene>
    <name evidence="1" type="ORF">SOJ16_001638</name>
</gene>
<dbReference type="Proteomes" id="UP001322744">
    <property type="component" value="Chromosome"/>
</dbReference>
<dbReference type="EMBL" id="CP139957">
    <property type="protein sequence ID" value="WPX07809.1"/>
    <property type="molecule type" value="Genomic_DNA"/>
</dbReference>
<accession>A0ABZ0TWH5</accession>
<name>A0ABZ0TWH5_9FIRM</name>
<dbReference type="RefSeq" id="WP_322141175.1">
    <property type="nucleotide sequence ID" value="NZ_CP139957.1"/>
</dbReference>
<keyword evidence="2" id="KW-1185">Reference proteome</keyword>
<dbReference type="InterPro" id="IPR021228">
    <property type="entry name" value="BrxD"/>
</dbReference>
<proteinExistence type="predicted"/>